<dbReference type="Proteomes" id="UP000198976">
    <property type="component" value="Chromosome I"/>
</dbReference>
<feature type="domain" description="Toxin YqcG C-terminal" evidence="2">
    <location>
        <begin position="457"/>
        <end position="532"/>
    </location>
</feature>
<dbReference type="InterPro" id="IPR049082">
    <property type="entry name" value="T7SS_signal"/>
</dbReference>
<proteinExistence type="predicted"/>
<dbReference type="EMBL" id="LT629792">
    <property type="protein sequence ID" value="SDT88727.1"/>
    <property type="molecule type" value="Genomic_DNA"/>
</dbReference>
<accession>A0ABY0V609</accession>
<evidence type="ECO:0000313" key="5">
    <source>
        <dbReference type="Proteomes" id="UP000198976"/>
    </source>
</evidence>
<reference evidence="4 5" key="1">
    <citation type="submission" date="2016-10" db="EMBL/GenBank/DDBJ databases">
        <authorList>
            <person name="Varghese N."/>
            <person name="Submissions S."/>
        </authorList>
    </citation>
    <scope>NUCLEOTIDE SEQUENCE [LARGE SCALE GENOMIC DNA]</scope>
    <source>
        <strain evidence="4 5">DSM 9169</strain>
    </source>
</reference>
<feature type="domain" description="Putative T7SS secretion signal" evidence="3">
    <location>
        <begin position="13"/>
        <end position="190"/>
    </location>
</feature>
<evidence type="ECO:0000256" key="1">
    <source>
        <dbReference type="SAM" id="MobiDB-lite"/>
    </source>
</evidence>
<sequence>MGVENQGAPVFTIEGNAGAISSRASTVRTRSSDYSEIARALDSISTEGWIGRAADRFRERFSVEPQRWQEASGGFSSAAGALDSYADNLTHAQDSAAACRALYEEGNRVTEQARAAYEAEVARGMQEKAAWEAVNGFGTFAVTIAPFVDPGEPMRQDAINTFNQTVASLDECAQACAQTIRSACEFAPAKRNWLESGLAFVGGILVGAGEAVGDLLNLITGPQGFMLDSLTKLATGDLTPDEAVAKLQLPLDDVSAMLSALKKDPLEFGKQIGKGVLDWDTWADDPARAVGHLVPDVAIALLTAGSGTALTKGTSTAGHALNSLDDIEDGARALRGLDSAGDGARALGKLDDIGDGTRALNAADDISDASRTARLLDHADDLSDSSRGIRGADDLADGARAADSTHDALNVADDVVSTDHIEPVSVVEDLPYQDSRPSLRKGVPEQVWQNAVEDSVDGKVRDPLTDTVMEWEPGQPRKGVWDMGHRPGHKYSDMHELYLKGEMTPQEFRDWYNDPANYRPELPSSNRSHRAE</sequence>
<protein>
    <submittedName>
        <fullName evidence="4">HNH/ENDO VII superfamily nuclease with conserved GHE residues</fullName>
    </submittedName>
</protein>
<keyword evidence="5" id="KW-1185">Reference proteome</keyword>
<name>A0ABY0V609_9ACTO</name>
<gene>
    <name evidence="4" type="ORF">SAMN04489714_0573</name>
</gene>
<dbReference type="RefSeq" id="WP_070725055.1">
    <property type="nucleotide sequence ID" value="NZ_LT629792.1"/>
</dbReference>
<dbReference type="Pfam" id="PF14410">
    <property type="entry name" value="GH-E"/>
    <property type="match status" value="1"/>
</dbReference>
<dbReference type="Pfam" id="PF21725">
    <property type="entry name" value="T7SS_signal"/>
    <property type="match status" value="1"/>
</dbReference>
<organism evidence="4 5">
    <name type="scientific">Schaalia radingae</name>
    <dbReference type="NCBI Taxonomy" id="131110"/>
    <lineage>
        <taxon>Bacteria</taxon>
        <taxon>Bacillati</taxon>
        <taxon>Actinomycetota</taxon>
        <taxon>Actinomycetes</taxon>
        <taxon>Actinomycetales</taxon>
        <taxon>Actinomycetaceae</taxon>
        <taxon>Schaalia</taxon>
    </lineage>
</organism>
<evidence type="ECO:0000313" key="4">
    <source>
        <dbReference type="EMBL" id="SDT88727.1"/>
    </source>
</evidence>
<dbReference type="InterPro" id="IPR026835">
    <property type="entry name" value="YqcG_C"/>
</dbReference>
<feature type="region of interest" description="Disordered" evidence="1">
    <location>
        <begin position="509"/>
        <end position="532"/>
    </location>
</feature>
<evidence type="ECO:0000259" key="2">
    <source>
        <dbReference type="Pfam" id="PF14410"/>
    </source>
</evidence>
<evidence type="ECO:0000259" key="3">
    <source>
        <dbReference type="Pfam" id="PF21725"/>
    </source>
</evidence>